<proteinExistence type="predicted"/>
<evidence type="ECO:0000313" key="1">
    <source>
        <dbReference type="EMBL" id="KAG5515041.1"/>
    </source>
</evidence>
<evidence type="ECO:0000313" key="2">
    <source>
        <dbReference type="Proteomes" id="UP000823749"/>
    </source>
</evidence>
<organism evidence="1 2">
    <name type="scientific">Rhododendron griersonianum</name>
    <dbReference type="NCBI Taxonomy" id="479676"/>
    <lineage>
        <taxon>Eukaryota</taxon>
        <taxon>Viridiplantae</taxon>
        <taxon>Streptophyta</taxon>
        <taxon>Embryophyta</taxon>
        <taxon>Tracheophyta</taxon>
        <taxon>Spermatophyta</taxon>
        <taxon>Magnoliopsida</taxon>
        <taxon>eudicotyledons</taxon>
        <taxon>Gunneridae</taxon>
        <taxon>Pentapetalae</taxon>
        <taxon>asterids</taxon>
        <taxon>Ericales</taxon>
        <taxon>Ericaceae</taxon>
        <taxon>Ericoideae</taxon>
        <taxon>Rhodoreae</taxon>
        <taxon>Rhododendron</taxon>
    </lineage>
</organism>
<name>A0AAV6HR20_9ERIC</name>
<keyword evidence="2" id="KW-1185">Reference proteome</keyword>
<dbReference type="EMBL" id="JACTNZ010000013">
    <property type="protein sequence ID" value="KAG5515041.1"/>
    <property type="molecule type" value="Genomic_DNA"/>
</dbReference>
<reference evidence="1 2" key="1">
    <citation type="submission" date="2020-08" db="EMBL/GenBank/DDBJ databases">
        <title>Plant Genome Project.</title>
        <authorList>
            <person name="Zhang R.-G."/>
        </authorList>
    </citation>
    <scope>NUCLEOTIDE SEQUENCE [LARGE SCALE GENOMIC DNA]</scope>
    <source>
        <strain evidence="1">WSP0</strain>
        <tissue evidence="1">Leaf</tissue>
    </source>
</reference>
<sequence>MRPPNANAPAPAIPVRRLVFRLGFRYVPISSAAGGYVRIGAALVLSPLGRRLFMDFVLTLFAIFRRHRRIRNKKVDGAPLELGLRREYEKAADHAFGAGLAQDVVRVVLEDLAGCDRTGYFFYVAVYVDYSDHV</sequence>
<dbReference type="AlphaFoldDB" id="A0AAV6HR20"/>
<dbReference type="Proteomes" id="UP000823749">
    <property type="component" value="Chromosome 13"/>
</dbReference>
<gene>
    <name evidence="1" type="ORF">RHGRI_036170</name>
</gene>
<protein>
    <submittedName>
        <fullName evidence="1">Uncharacterized protein</fullName>
    </submittedName>
</protein>
<accession>A0AAV6HR20</accession>
<comment type="caution">
    <text evidence="1">The sequence shown here is derived from an EMBL/GenBank/DDBJ whole genome shotgun (WGS) entry which is preliminary data.</text>
</comment>